<dbReference type="Gene3D" id="1.20.1250.20">
    <property type="entry name" value="MFS general substrate transporter like domains"/>
    <property type="match status" value="1"/>
</dbReference>
<reference evidence="1 2" key="1">
    <citation type="submission" date="2019-02" db="EMBL/GenBank/DDBJ databases">
        <title>Genome sequencing of the rare red list fungi Bondarzewia mesenterica.</title>
        <authorList>
            <person name="Buettner E."/>
            <person name="Kellner H."/>
        </authorList>
    </citation>
    <scope>NUCLEOTIDE SEQUENCE [LARGE SCALE GENOMIC DNA]</scope>
    <source>
        <strain evidence="1 2">DSM 108281</strain>
    </source>
</reference>
<protein>
    <submittedName>
        <fullName evidence="1">Uncharacterized protein</fullName>
    </submittedName>
</protein>
<dbReference type="InterPro" id="IPR036259">
    <property type="entry name" value="MFS_trans_sf"/>
</dbReference>
<comment type="caution">
    <text evidence="1">The sequence shown here is derived from an EMBL/GenBank/DDBJ whole genome shotgun (WGS) entry which is preliminary data.</text>
</comment>
<proteinExistence type="predicted"/>
<name>A0A4S4LBG2_9AGAM</name>
<keyword evidence="2" id="KW-1185">Reference proteome</keyword>
<evidence type="ECO:0000313" key="1">
    <source>
        <dbReference type="EMBL" id="THH08471.1"/>
    </source>
</evidence>
<dbReference type="Proteomes" id="UP000310158">
    <property type="component" value="Unassembled WGS sequence"/>
</dbReference>
<gene>
    <name evidence="1" type="ORF">EW146_g8977</name>
</gene>
<evidence type="ECO:0000313" key="2">
    <source>
        <dbReference type="Proteomes" id="UP000310158"/>
    </source>
</evidence>
<accession>A0A4S4LBG2</accession>
<sequence length="224" mass="25477">MTGMTRKDPELTAQRSALSAQYRGIHRVGRDPDRSDMFGSFMEPCFWVRSYKKRLIEVEWLHRLPSAVHRLAAFASYFVEHFGRVPRRFHNPEDTHAGSNYPPIPRFKSTREYERSGDDKLPFILTYAEMKLLGIASVFFVDGAFRFRICVYVPYVRALNLTATAYDLFIINPVATMLQFHLYGAEPRPAGLEGFVKAAANIGSVIGQSAFGEGDVSSSRWAKR</sequence>
<dbReference type="EMBL" id="SGPL01000696">
    <property type="protein sequence ID" value="THH08471.1"/>
    <property type="molecule type" value="Genomic_DNA"/>
</dbReference>
<dbReference type="AlphaFoldDB" id="A0A4S4LBG2"/>
<dbReference type="OrthoDB" id="433512at2759"/>
<organism evidence="1 2">
    <name type="scientific">Bondarzewia mesenterica</name>
    <dbReference type="NCBI Taxonomy" id="1095465"/>
    <lineage>
        <taxon>Eukaryota</taxon>
        <taxon>Fungi</taxon>
        <taxon>Dikarya</taxon>
        <taxon>Basidiomycota</taxon>
        <taxon>Agaricomycotina</taxon>
        <taxon>Agaricomycetes</taxon>
        <taxon>Russulales</taxon>
        <taxon>Bondarzewiaceae</taxon>
        <taxon>Bondarzewia</taxon>
    </lineage>
</organism>